<accession>A0A346Y4B8</accession>
<feature type="region of interest" description="Disordered" evidence="1">
    <location>
        <begin position="1"/>
        <end position="29"/>
    </location>
</feature>
<sequence>MTSVLDGPAEPADTTDAANEMTAPDGSIRPGWDGLHRAVEAMDLRQQRRLRREVARLLEDDGVTYHVPGTGKRLAWQLDPLPLIISGEEWAGIEAGIVQRAELLNLVLADLYGPRTLLAKGLLPARLVHDHPGFLRAMHGVHLHGPQQLFTYAADLARMPDGAMVVLGERTQAPSGAAYALQNRIVTSRVMGQLHRTSHVQRLAPYFRALRRGLQQVAPGDVTLPRTVLLSPGSRNETAFEHALLAARLGLSLVEGSDLQVRDGRVWLRSLGHPEPVDVIVRRIDEEWCDPLELRPDSLIGVPGLVNAVRNGTVAVVNTLGSGVLENPALQAFLPGLAQHLLGQSLRLPSVQTVWLGDEEGRREVMASPREWLFKPTARTAGRDNTIVGSGLDDRGVLALRARVAAAPHRWVAQEPASPARSPSIGTDGIVDRRTVLRTFAVADGSSYTVMPGGLTRVAPDDGIIIANHQGAWSKDTWVLGDAHQPVTGFWSDGGADDPVVPDATMPSRAAENLYWLGRYAERAEGVARLLREIEARRTEFHEATSGPGVACITALLQAVTQVTTTYPGFVGPGAERRLASPQAELTSLASNEARPGTLAHAIRNLLDSVDVVRDQLSGDTWLVVVDLQRRLLRTDPADRMPTAEPGELLLDDMARVLHGLLSIQGLAAENMIRDAGWRFMDAGRRIERGLQILALLRATTTHVREDAADGLVAESVLRVAESIITYRRRYRSTARVSTLLDLLLVDPDNPRSLTYQFDRLAEDLTMLPGHPGAGRVSATERPVLEASTALRVADTDHLASDQSDQVRGELDDFLSHLYGLMSRAAEEVRRAHFTHLAPQRTMRADTSGGVRT</sequence>
<dbReference type="Pfam" id="PF14403">
    <property type="entry name" value="CP_ATPgrasp_2"/>
    <property type="match status" value="1"/>
</dbReference>
<dbReference type="PANTHER" id="PTHR34595">
    <property type="entry name" value="BLR5612 PROTEIN"/>
    <property type="match status" value="1"/>
</dbReference>
<dbReference type="Gene3D" id="3.30.1490.270">
    <property type="match status" value="1"/>
</dbReference>
<dbReference type="SUPFAM" id="SSF56059">
    <property type="entry name" value="Glutathione synthetase ATP-binding domain-like"/>
    <property type="match status" value="1"/>
</dbReference>
<dbReference type="Gene3D" id="3.40.50.11290">
    <property type="match status" value="1"/>
</dbReference>
<evidence type="ECO:0000259" key="3">
    <source>
        <dbReference type="Pfam" id="PF14403"/>
    </source>
</evidence>
<keyword evidence="5" id="KW-1185">Reference proteome</keyword>
<organism evidence="4 5">
    <name type="scientific">Euzebya pacifica</name>
    <dbReference type="NCBI Taxonomy" id="1608957"/>
    <lineage>
        <taxon>Bacteria</taxon>
        <taxon>Bacillati</taxon>
        <taxon>Actinomycetota</taxon>
        <taxon>Nitriliruptoria</taxon>
        <taxon>Euzebyales</taxon>
    </lineage>
</organism>
<dbReference type="EMBL" id="CP031165">
    <property type="protein sequence ID" value="AXV09315.1"/>
    <property type="molecule type" value="Genomic_DNA"/>
</dbReference>
<evidence type="ECO:0000259" key="2">
    <source>
        <dbReference type="Pfam" id="PF04168"/>
    </source>
</evidence>
<dbReference type="Proteomes" id="UP000264006">
    <property type="component" value="Chromosome"/>
</dbReference>
<dbReference type="KEGG" id="euz:DVS28_a4654"/>
<evidence type="ECO:0000256" key="1">
    <source>
        <dbReference type="SAM" id="MobiDB-lite"/>
    </source>
</evidence>
<dbReference type="AlphaFoldDB" id="A0A346Y4B8"/>
<dbReference type="Pfam" id="PF04168">
    <property type="entry name" value="Alpha-E"/>
    <property type="match status" value="1"/>
</dbReference>
<dbReference type="OrthoDB" id="9803842at2"/>
<dbReference type="InterPro" id="IPR007296">
    <property type="entry name" value="DUF403"/>
</dbReference>
<feature type="domain" description="Circularly permuted ATP-grasp type 2" evidence="3">
    <location>
        <begin position="82"/>
        <end position="459"/>
    </location>
</feature>
<dbReference type="InterPro" id="IPR025841">
    <property type="entry name" value="CP_ATPgrasp_2"/>
</dbReference>
<dbReference type="RefSeq" id="WP_114593513.1">
    <property type="nucleotide sequence ID" value="NZ_CP031165.1"/>
</dbReference>
<proteinExistence type="predicted"/>
<protein>
    <submittedName>
        <fullName evidence="4">Protein containing domains DUF404, DUF407, DUF403</fullName>
    </submittedName>
</protein>
<evidence type="ECO:0000313" key="4">
    <source>
        <dbReference type="EMBL" id="AXV09315.1"/>
    </source>
</evidence>
<dbReference type="PANTHER" id="PTHR34595:SF2">
    <property type="entry name" value="BLR2978 PROTEIN"/>
    <property type="match status" value="1"/>
</dbReference>
<feature type="domain" description="DUF403" evidence="2">
    <location>
        <begin position="506"/>
        <end position="834"/>
    </location>
</feature>
<name>A0A346Y4B8_9ACTN</name>
<evidence type="ECO:0000313" key="5">
    <source>
        <dbReference type="Proteomes" id="UP000264006"/>
    </source>
</evidence>
<dbReference type="InterPro" id="IPR051680">
    <property type="entry name" value="ATP-dep_Glu-Cys_Ligase-2"/>
</dbReference>
<reference evidence="4 5" key="1">
    <citation type="submission" date="2018-09" db="EMBL/GenBank/DDBJ databases">
        <title>Complete genome sequence of Euzebya sp. DY32-46 isolated from seawater of Pacific Ocean.</title>
        <authorList>
            <person name="Xu L."/>
            <person name="Wu Y.-H."/>
            <person name="Xu X.-W."/>
        </authorList>
    </citation>
    <scope>NUCLEOTIDE SEQUENCE [LARGE SCALE GENOMIC DNA]</scope>
    <source>
        <strain evidence="4 5">DY32-46</strain>
    </source>
</reference>
<gene>
    <name evidence="4" type="ORF">DVS28_a4654</name>
</gene>